<evidence type="ECO:0000259" key="2">
    <source>
        <dbReference type="Pfam" id="PF14760"/>
    </source>
</evidence>
<evidence type="ECO:0000313" key="3">
    <source>
        <dbReference type="EMBL" id="TDE33063.1"/>
    </source>
</evidence>
<dbReference type="GO" id="GO:0032784">
    <property type="term" value="P:regulation of DNA-templated transcription elongation"/>
    <property type="evidence" value="ECO:0007669"/>
    <property type="project" value="InterPro"/>
</dbReference>
<feature type="domain" description="Transcription elongation factor GreA/GreB C-terminal" evidence="1">
    <location>
        <begin position="63"/>
        <end position="138"/>
    </location>
</feature>
<dbReference type="AlphaFoldDB" id="A0A4R5EFP8"/>
<dbReference type="GO" id="GO:0016301">
    <property type="term" value="F:kinase activity"/>
    <property type="evidence" value="ECO:0007669"/>
    <property type="project" value="UniProtKB-KW"/>
</dbReference>
<reference evidence="3 4" key="1">
    <citation type="submission" date="2019-03" db="EMBL/GenBank/DDBJ databases">
        <authorList>
            <person name="Zhang S."/>
        </authorList>
    </citation>
    <scope>NUCLEOTIDE SEQUENCE [LARGE SCALE GENOMIC DNA]</scope>
    <source>
        <strain evidence="3 4">S4J41</strain>
    </source>
</reference>
<name>A0A4R5EFP8_9RHOB</name>
<organism evidence="3 4">
    <name type="scientific">Antarcticimicrobium sediminis</name>
    <dbReference type="NCBI Taxonomy" id="2546227"/>
    <lineage>
        <taxon>Bacteria</taxon>
        <taxon>Pseudomonadati</taxon>
        <taxon>Pseudomonadota</taxon>
        <taxon>Alphaproteobacteria</taxon>
        <taxon>Rhodobacterales</taxon>
        <taxon>Paracoccaceae</taxon>
        <taxon>Antarcticimicrobium</taxon>
    </lineage>
</organism>
<accession>A0A4R5EFP8</accession>
<dbReference type="Pfam" id="PF01272">
    <property type="entry name" value="GreA_GreB"/>
    <property type="match status" value="1"/>
</dbReference>
<sequence length="148" mass="16443">MTIHMSDPTRKRRMRHPKIVINADDLTHIEALAEGAMQRNPALADRLLSELGRARIVKAQKMPTTAIGIGSTASYIDGTTGQERRVTLVYPEQADIARNRISLMTPIGVALLGLSEGDSFYWDTRDNQRRMLTVTRVEQAAADDPEAN</sequence>
<dbReference type="Gene3D" id="3.10.50.30">
    <property type="entry name" value="Transcription elongation factor, GreA/GreB, C-terminal domain"/>
    <property type="match status" value="1"/>
</dbReference>
<proteinExistence type="predicted"/>
<dbReference type="InterPro" id="IPR023459">
    <property type="entry name" value="Tscrpt_elong_fac_GreA/B_fam"/>
</dbReference>
<dbReference type="InterPro" id="IPR036953">
    <property type="entry name" value="GreA/GreB_C_sf"/>
</dbReference>
<feature type="domain" description="Regulator of nucleoside diphosphate kinase N-terminal" evidence="2">
    <location>
        <begin position="17"/>
        <end position="57"/>
    </location>
</feature>
<dbReference type="PANTHER" id="PTHR30437">
    <property type="entry name" value="TRANSCRIPTION ELONGATION FACTOR GREA"/>
    <property type="match status" value="1"/>
</dbReference>
<evidence type="ECO:0000313" key="4">
    <source>
        <dbReference type="Proteomes" id="UP000294662"/>
    </source>
</evidence>
<keyword evidence="3" id="KW-0808">Transferase</keyword>
<dbReference type="NCBIfam" id="NF004396">
    <property type="entry name" value="PRK05753.1"/>
    <property type="match status" value="1"/>
</dbReference>
<dbReference type="Proteomes" id="UP000294662">
    <property type="component" value="Unassembled WGS sequence"/>
</dbReference>
<dbReference type="GO" id="GO:0006354">
    <property type="term" value="P:DNA-templated transcription elongation"/>
    <property type="evidence" value="ECO:0007669"/>
    <property type="project" value="TreeGrafter"/>
</dbReference>
<dbReference type="InterPro" id="IPR029462">
    <property type="entry name" value="Rnk_N"/>
</dbReference>
<dbReference type="EMBL" id="SMFP01000039">
    <property type="protein sequence ID" value="TDE33063.1"/>
    <property type="molecule type" value="Genomic_DNA"/>
</dbReference>
<dbReference type="Pfam" id="PF14760">
    <property type="entry name" value="Rnk_N"/>
    <property type="match status" value="1"/>
</dbReference>
<gene>
    <name evidence="3" type="ORF">E1B25_21635</name>
</gene>
<dbReference type="RefSeq" id="WP_132831642.1">
    <property type="nucleotide sequence ID" value="NZ_SMFP01000039.1"/>
</dbReference>
<keyword evidence="4" id="KW-1185">Reference proteome</keyword>
<dbReference type="PANTHER" id="PTHR30437:SF5">
    <property type="entry name" value="REGULATOR OF NUCLEOSIDE DIPHOSPHATE KINASE"/>
    <property type="match status" value="1"/>
</dbReference>
<comment type="caution">
    <text evidence="3">The sequence shown here is derived from an EMBL/GenBank/DDBJ whole genome shotgun (WGS) entry which is preliminary data.</text>
</comment>
<dbReference type="Gene3D" id="1.10.286.20">
    <property type="match status" value="1"/>
</dbReference>
<evidence type="ECO:0000259" key="1">
    <source>
        <dbReference type="Pfam" id="PF01272"/>
    </source>
</evidence>
<dbReference type="SUPFAM" id="SSF54534">
    <property type="entry name" value="FKBP-like"/>
    <property type="match status" value="1"/>
</dbReference>
<dbReference type="GO" id="GO:0070063">
    <property type="term" value="F:RNA polymerase binding"/>
    <property type="evidence" value="ECO:0007669"/>
    <property type="project" value="InterPro"/>
</dbReference>
<keyword evidence="3" id="KW-0418">Kinase</keyword>
<protein>
    <submittedName>
        <fullName evidence="3">Nucleoside diphosphate kinase regulator</fullName>
    </submittedName>
</protein>
<dbReference type="GO" id="GO:0003677">
    <property type="term" value="F:DNA binding"/>
    <property type="evidence" value="ECO:0007669"/>
    <property type="project" value="InterPro"/>
</dbReference>
<dbReference type="OrthoDB" id="192847at2"/>
<dbReference type="InterPro" id="IPR001437">
    <property type="entry name" value="Tscrpt_elong_fac_GreA/B_C"/>
</dbReference>